<dbReference type="Proteomes" id="UP000008909">
    <property type="component" value="Unassembled WGS sequence"/>
</dbReference>
<sequence length="297" mass="34602">MRERLVKKSKQTSHKRQLPLRCKSYFFMHVLLKIRLTEYPYIKIANVNPLYLSLTLKTYEVLYVHCCLKFQDRFYGVLPKAVITCSFDARNQPVNRVSNLVVRTTSTPGVSRERTGPNRSCQGFVRRSGRSVPTSKYNFIVCCEQQYSALCSAVVVLSRDLQVLCDQLDSFVQLGCFILNRYVKHWQMFRSAYKHGLVCSPIYVPASVEKRQKRTRQRTILGVIYAVSSKNTPKKLDSKRPSTWSPLPNRKWHLVLLSICGKYGYQKTENRHVQTNSSWRSTGPNYLHFAEFMRPRN</sequence>
<name>G7YSD8_CLOSI</name>
<organism evidence="1 2">
    <name type="scientific">Clonorchis sinensis</name>
    <name type="common">Chinese liver fluke</name>
    <dbReference type="NCBI Taxonomy" id="79923"/>
    <lineage>
        <taxon>Eukaryota</taxon>
        <taxon>Metazoa</taxon>
        <taxon>Spiralia</taxon>
        <taxon>Lophotrochozoa</taxon>
        <taxon>Platyhelminthes</taxon>
        <taxon>Trematoda</taxon>
        <taxon>Digenea</taxon>
        <taxon>Opisthorchiida</taxon>
        <taxon>Opisthorchiata</taxon>
        <taxon>Opisthorchiidae</taxon>
        <taxon>Clonorchis</taxon>
    </lineage>
</organism>
<evidence type="ECO:0000313" key="1">
    <source>
        <dbReference type="EMBL" id="GAA55868.1"/>
    </source>
</evidence>
<dbReference type="EMBL" id="DF144100">
    <property type="protein sequence ID" value="GAA55868.1"/>
    <property type="molecule type" value="Genomic_DNA"/>
</dbReference>
<reference evidence="1" key="1">
    <citation type="journal article" date="2011" name="Genome Biol.">
        <title>The draft genome of the carcinogenic human liver fluke Clonorchis sinensis.</title>
        <authorList>
            <person name="Wang X."/>
            <person name="Chen W."/>
            <person name="Huang Y."/>
            <person name="Sun J."/>
            <person name="Men J."/>
            <person name="Liu H."/>
            <person name="Luo F."/>
            <person name="Guo L."/>
            <person name="Lv X."/>
            <person name="Deng C."/>
            <person name="Zhou C."/>
            <person name="Fan Y."/>
            <person name="Li X."/>
            <person name="Huang L."/>
            <person name="Hu Y."/>
            <person name="Liang C."/>
            <person name="Hu X."/>
            <person name="Xu J."/>
            <person name="Yu X."/>
        </authorList>
    </citation>
    <scope>NUCLEOTIDE SEQUENCE [LARGE SCALE GENOMIC DNA]</scope>
    <source>
        <strain evidence="1">Henan</strain>
    </source>
</reference>
<gene>
    <name evidence="1" type="ORF">CLF_109206</name>
</gene>
<accession>G7YSD8</accession>
<reference key="2">
    <citation type="submission" date="2011-10" db="EMBL/GenBank/DDBJ databases">
        <title>The genome and transcriptome sequence of Clonorchis sinensis provide insights into the carcinogenic liver fluke.</title>
        <authorList>
            <person name="Wang X."/>
            <person name="Huang Y."/>
            <person name="Chen W."/>
            <person name="Liu H."/>
            <person name="Guo L."/>
            <person name="Chen Y."/>
            <person name="Luo F."/>
            <person name="Zhou W."/>
            <person name="Sun J."/>
            <person name="Mao Q."/>
            <person name="Liang P."/>
            <person name="Zhou C."/>
            <person name="Tian Y."/>
            <person name="Men J."/>
            <person name="Lv X."/>
            <person name="Huang L."/>
            <person name="Zhou J."/>
            <person name="Hu Y."/>
            <person name="Li R."/>
            <person name="Zhang F."/>
            <person name="Lei H."/>
            <person name="Li X."/>
            <person name="Hu X."/>
            <person name="Liang C."/>
            <person name="Xu J."/>
            <person name="Wu Z."/>
            <person name="Yu X."/>
        </authorList>
    </citation>
    <scope>NUCLEOTIDE SEQUENCE</scope>
    <source>
        <strain>Henan</strain>
    </source>
</reference>
<keyword evidence="2" id="KW-1185">Reference proteome</keyword>
<evidence type="ECO:0000313" key="2">
    <source>
        <dbReference type="Proteomes" id="UP000008909"/>
    </source>
</evidence>
<protein>
    <submittedName>
        <fullName evidence="1">Uncharacterized protein</fullName>
    </submittedName>
</protein>
<proteinExistence type="predicted"/>
<dbReference type="AlphaFoldDB" id="G7YSD8"/>